<name>R8BJN6_PHAM7</name>
<dbReference type="OrthoDB" id="4847180at2759"/>
<gene>
    <name evidence="2" type="ORF">UCRPA7_4987</name>
</gene>
<dbReference type="EMBL" id="KB933147">
    <property type="protein sequence ID" value="EON99494.1"/>
    <property type="molecule type" value="Genomic_DNA"/>
</dbReference>
<accession>R8BJN6</accession>
<organism evidence="2 3">
    <name type="scientific">Phaeoacremonium minimum (strain UCR-PA7)</name>
    <name type="common">Esca disease fungus</name>
    <name type="synonym">Togninia minima</name>
    <dbReference type="NCBI Taxonomy" id="1286976"/>
    <lineage>
        <taxon>Eukaryota</taxon>
        <taxon>Fungi</taxon>
        <taxon>Dikarya</taxon>
        <taxon>Ascomycota</taxon>
        <taxon>Pezizomycotina</taxon>
        <taxon>Sordariomycetes</taxon>
        <taxon>Sordariomycetidae</taxon>
        <taxon>Togniniales</taxon>
        <taxon>Togniniaceae</taxon>
        <taxon>Phaeoacremonium</taxon>
    </lineage>
</organism>
<dbReference type="KEGG" id="tmn:UCRPA7_4987"/>
<dbReference type="RefSeq" id="XP_007915721.1">
    <property type="nucleotide sequence ID" value="XM_007917530.1"/>
</dbReference>
<protein>
    <submittedName>
        <fullName evidence="2">Uncharacterized protein</fullName>
    </submittedName>
</protein>
<keyword evidence="3" id="KW-1185">Reference proteome</keyword>
<evidence type="ECO:0000313" key="3">
    <source>
        <dbReference type="Proteomes" id="UP000014074"/>
    </source>
</evidence>
<proteinExistence type="predicted"/>
<evidence type="ECO:0000313" key="2">
    <source>
        <dbReference type="EMBL" id="EON99494.1"/>
    </source>
</evidence>
<dbReference type="HOGENOM" id="CLU_1876878_0_0_1"/>
<dbReference type="eggNOG" id="ENOG502SN70">
    <property type="taxonomic scope" value="Eukaryota"/>
</dbReference>
<feature type="compositionally biased region" description="Acidic residues" evidence="1">
    <location>
        <begin position="21"/>
        <end position="35"/>
    </location>
</feature>
<evidence type="ECO:0000256" key="1">
    <source>
        <dbReference type="SAM" id="MobiDB-lite"/>
    </source>
</evidence>
<sequence>MCAGQIVSVGSATIGLSATSEGDDEDEGDGEDDAEDRPKHADGASAGSSKRADPVAIEHQPDSQFQHREALFPGEVLEVSYSQDPKTLERLAWDYIQHSNGDIKAVIGIAINYKDSQAPSTVSLWRARYVFEDAPT</sequence>
<feature type="region of interest" description="Disordered" evidence="1">
    <location>
        <begin position="1"/>
        <end position="67"/>
    </location>
</feature>
<reference evidence="3" key="1">
    <citation type="journal article" date="2013" name="Genome Announc.">
        <title>Draft genome sequence of the ascomycete Phaeoacremonium aleophilum strain UCR-PA7, a causal agent of the esca disease complex in grapevines.</title>
        <authorList>
            <person name="Blanco-Ulate B."/>
            <person name="Rolshausen P."/>
            <person name="Cantu D."/>
        </authorList>
    </citation>
    <scope>NUCLEOTIDE SEQUENCE [LARGE SCALE GENOMIC DNA]</scope>
    <source>
        <strain evidence="3">UCR-PA7</strain>
    </source>
</reference>
<dbReference type="Proteomes" id="UP000014074">
    <property type="component" value="Unassembled WGS sequence"/>
</dbReference>
<feature type="compositionally biased region" description="Polar residues" evidence="1">
    <location>
        <begin position="8"/>
        <end position="20"/>
    </location>
</feature>
<dbReference type="GeneID" id="19325495"/>
<dbReference type="AlphaFoldDB" id="R8BJN6"/>